<feature type="domain" description="NAD-dependent epimerase/dehydratase" evidence="1">
    <location>
        <begin position="2"/>
        <end position="230"/>
    </location>
</feature>
<dbReference type="RefSeq" id="WP_160632017.1">
    <property type="nucleotide sequence ID" value="NZ_WWNE01000004.1"/>
</dbReference>
<dbReference type="InterPro" id="IPR001509">
    <property type="entry name" value="Epimerase_deHydtase"/>
</dbReference>
<proteinExistence type="predicted"/>
<dbReference type="EMBL" id="WWNE01000004">
    <property type="protein sequence ID" value="NBG65150.1"/>
    <property type="molecule type" value="Genomic_DNA"/>
</dbReference>
<gene>
    <name evidence="2" type="ORF">GQN54_03420</name>
</gene>
<evidence type="ECO:0000313" key="3">
    <source>
        <dbReference type="Proteomes" id="UP000470771"/>
    </source>
</evidence>
<accession>A0A6N9NIW9</accession>
<protein>
    <submittedName>
        <fullName evidence="2">NAD-dependent epimerase/dehydratase family protein</fullName>
    </submittedName>
</protein>
<dbReference type="GO" id="GO:0005737">
    <property type="term" value="C:cytoplasm"/>
    <property type="evidence" value="ECO:0007669"/>
    <property type="project" value="TreeGrafter"/>
</dbReference>
<dbReference type="GO" id="GO:0004029">
    <property type="term" value="F:aldehyde dehydrogenase (NAD+) activity"/>
    <property type="evidence" value="ECO:0007669"/>
    <property type="project" value="TreeGrafter"/>
</dbReference>
<dbReference type="Pfam" id="PF01370">
    <property type="entry name" value="Epimerase"/>
    <property type="match status" value="1"/>
</dbReference>
<keyword evidence="3" id="KW-1185">Reference proteome</keyword>
<dbReference type="AlphaFoldDB" id="A0A6N9NIW9"/>
<dbReference type="Proteomes" id="UP000470771">
    <property type="component" value="Unassembled WGS sequence"/>
</dbReference>
<dbReference type="Gene3D" id="3.40.50.720">
    <property type="entry name" value="NAD(P)-binding Rossmann-like Domain"/>
    <property type="match status" value="1"/>
</dbReference>
<evidence type="ECO:0000313" key="2">
    <source>
        <dbReference type="EMBL" id="NBG65150.1"/>
    </source>
</evidence>
<dbReference type="PANTHER" id="PTHR48079">
    <property type="entry name" value="PROTEIN YEEZ"/>
    <property type="match status" value="1"/>
</dbReference>
<comment type="caution">
    <text evidence="2">The sequence shown here is derived from an EMBL/GenBank/DDBJ whole genome shotgun (WGS) entry which is preliminary data.</text>
</comment>
<dbReference type="InterPro" id="IPR036291">
    <property type="entry name" value="NAD(P)-bd_dom_sf"/>
</dbReference>
<dbReference type="InterPro" id="IPR051783">
    <property type="entry name" value="NAD(P)-dependent_oxidoreduct"/>
</dbReference>
<reference evidence="2 3" key="1">
    <citation type="submission" date="2019-12" db="EMBL/GenBank/DDBJ databases">
        <authorList>
            <person name="Zhao J."/>
        </authorList>
    </citation>
    <scope>NUCLEOTIDE SEQUENCE [LARGE SCALE GENOMIC DNA]</scope>
    <source>
        <strain evidence="2 3">S-15</strain>
    </source>
</reference>
<dbReference type="SUPFAM" id="SSF51735">
    <property type="entry name" value="NAD(P)-binding Rossmann-fold domains"/>
    <property type="match status" value="1"/>
</dbReference>
<dbReference type="PANTHER" id="PTHR48079:SF6">
    <property type="entry name" value="NAD(P)-BINDING DOMAIN-CONTAINING PROTEIN-RELATED"/>
    <property type="match status" value="1"/>
</dbReference>
<sequence length="338" mass="37263">MILVTGGSGLVGAHTLLELINQSKGPISAIYRNEESLKKTKHIFAFYGKEAYYNRIEWRQADILDIFSLDDAFQGVTTIIHSAGYVSFNPKDGNKLKKINIEGTANVVNAAIDAGVNRLIHVSSVAALGENKKGNPIDESTNWEKSEKTSNYSISKHYAENEVWRASAEGIEVLVLNPSTIIGPGDWNNGSPALFRRINEGLNYYSPGSNGFVAISDVAQLLIKLVEHREVNQRFIANGANLSFQELFTQIAKGIGKKAPSKKAKRWQGKLVQLLDKIKTSLNGKAPVLTKESLEAAFSNKSFNNNKSVNQLNHTYSDLGKAIQETAELYLSDSRVHR</sequence>
<name>A0A6N9NIW9_9FLAO</name>
<organism evidence="2 3">
    <name type="scientific">Acidiluteibacter ferrifornacis</name>
    <dbReference type="NCBI Taxonomy" id="2692424"/>
    <lineage>
        <taxon>Bacteria</taxon>
        <taxon>Pseudomonadati</taxon>
        <taxon>Bacteroidota</taxon>
        <taxon>Flavobacteriia</taxon>
        <taxon>Flavobacteriales</taxon>
        <taxon>Cryomorphaceae</taxon>
        <taxon>Acidiluteibacter</taxon>
    </lineage>
</organism>
<evidence type="ECO:0000259" key="1">
    <source>
        <dbReference type="Pfam" id="PF01370"/>
    </source>
</evidence>